<protein>
    <recommendedName>
        <fullName evidence="4">DUF2613 domain-containing protein</fullName>
    </recommendedName>
</protein>
<accession>A0ABT1HA44</accession>
<evidence type="ECO:0000256" key="1">
    <source>
        <dbReference type="SAM" id="MobiDB-lite"/>
    </source>
</evidence>
<proteinExistence type="predicted"/>
<dbReference type="EMBL" id="JAMTCJ010000001">
    <property type="protein sequence ID" value="MCP2175124.1"/>
    <property type="molecule type" value="Genomic_DNA"/>
</dbReference>
<comment type="caution">
    <text evidence="2">The sequence shown here is derived from an EMBL/GenBank/DDBJ whole genome shotgun (WGS) entry which is preliminary data.</text>
</comment>
<name>A0ABT1HA44_9NOCA</name>
<evidence type="ECO:0000313" key="2">
    <source>
        <dbReference type="EMBL" id="MCP2175124.1"/>
    </source>
</evidence>
<feature type="compositionally biased region" description="Polar residues" evidence="1">
    <location>
        <begin position="66"/>
        <end position="79"/>
    </location>
</feature>
<sequence length="108" mass="11567">MPTGLNRFAALLVSTGAFITVGGFHGFALDLRSPDSAPVSSETTDEDYLSVSENIIVSIAVDDPPLSQSVDTDDPNSPVTGYPPGLWAVYEPLRPELVEDEDHMDDSD</sequence>
<feature type="region of interest" description="Disordered" evidence="1">
    <location>
        <begin position="63"/>
        <end position="85"/>
    </location>
</feature>
<dbReference type="Proteomes" id="UP001206895">
    <property type="component" value="Unassembled WGS sequence"/>
</dbReference>
<organism evidence="2 3">
    <name type="scientific">Williamsia maris</name>
    <dbReference type="NCBI Taxonomy" id="72806"/>
    <lineage>
        <taxon>Bacteria</taxon>
        <taxon>Bacillati</taxon>
        <taxon>Actinomycetota</taxon>
        <taxon>Actinomycetes</taxon>
        <taxon>Mycobacteriales</taxon>
        <taxon>Nocardiaceae</taxon>
        <taxon>Williamsia</taxon>
    </lineage>
</organism>
<gene>
    <name evidence="2" type="ORF">LX13_000931</name>
</gene>
<keyword evidence="3" id="KW-1185">Reference proteome</keyword>
<reference evidence="2 3" key="1">
    <citation type="submission" date="2022-06" db="EMBL/GenBank/DDBJ databases">
        <title>Genomic Encyclopedia of Archaeal and Bacterial Type Strains, Phase II (KMG-II): from individual species to whole genera.</title>
        <authorList>
            <person name="Goeker M."/>
        </authorList>
    </citation>
    <scope>NUCLEOTIDE SEQUENCE [LARGE SCALE GENOMIC DNA]</scope>
    <source>
        <strain evidence="2 3">DSM 44693</strain>
    </source>
</reference>
<evidence type="ECO:0000313" key="3">
    <source>
        <dbReference type="Proteomes" id="UP001206895"/>
    </source>
</evidence>
<evidence type="ECO:0008006" key="4">
    <source>
        <dbReference type="Google" id="ProtNLM"/>
    </source>
</evidence>